<dbReference type="STRING" id="1273541.Pyrde_0654"/>
<dbReference type="Proteomes" id="UP000058613">
    <property type="component" value="Chromosome"/>
</dbReference>
<keyword evidence="1" id="KW-1133">Transmembrane helix</keyword>
<accession>A0A0P0N269</accession>
<evidence type="ECO:0000313" key="3">
    <source>
        <dbReference type="Proteomes" id="UP000058613"/>
    </source>
</evidence>
<dbReference type="GeneID" id="31946605"/>
<evidence type="ECO:0000256" key="1">
    <source>
        <dbReference type="SAM" id="Phobius"/>
    </source>
</evidence>
<dbReference type="KEGG" id="pdl:Pyrde_0654"/>
<proteinExistence type="predicted"/>
<keyword evidence="1" id="KW-0472">Membrane</keyword>
<evidence type="ECO:0000313" key="2">
    <source>
        <dbReference type="EMBL" id="ALL00704.1"/>
    </source>
</evidence>
<dbReference type="OrthoDB" id="98497at2157"/>
<name>A0A0P0N269_9CREN</name>
<sequence length="123" mass="13884">MTVYMPPTNINPVKLVVALTLTLLINVPFGYWRAYARNNNRKIEWIIAVHAPVPLIVMLRKWVGIMLSLDYIVAIIAFVAMYFVGQRLGGKIYTRLASSGCIDTSRNLLCDVVKLQRLSSCKV</sequence>
<organism evidence="2 3">
    <name type="scientific">Pyrodictium delaneyi</name>
    <dbReference type="NCBI Taxonomy" id="1273541"/>
    <lineage>
        <taxon>Archaea</taxon>
        <taxon>Thermoproteota</taxon>
        <taxon>Thermoprotei</taxon>
        <taxon>Desulfurococcales</taxon>
        <taxon>Pyrodictiaceae</taxon>
        <taxon>Pyrodictium</taxon>
    </lineage>
</organism>
<gene>
    <name evidence="2" type="ORF">Pyrde_0654</name>
</gene>
<dbReference type="EMBL" id="CP013011">
    <property type="protein sequence ID" value="ALL00704.1"/>
    <property type="molecule type" value="Genomic_DNA"/>
</dbReference>
<feature type="transmembrane region" description="Helical" evidence="1">
    <location>
        <begin position="12"/>
        <end position="31"/>
    </location>
</feature>
<protein>
    <submittedName>
        <fullName evidence="2">Uncharacterized protein</fullName>
    </submittedName>
</protein>
<dbReference type="RefSeq" id="WP_180385536.1">
    <property type="nucleotide sequence ID" value="NZ_CP013011.1"/>
</dbReference>
<feature type="transmembrane region" description="Helical" evidence="1">
    <location>
        <begin position="65"/>
        <end position="85"/>
    </location>
</feature>
<keyword evidence="1" id="KW-0812">Transmembrane</keyword>
<dbReference type="AlphaFoldDB" id="A0A0P0N269"/>
<reference evidence="2 3" key="1">
    <citation type="submission" date="2015-10" db="EMBL/GenBank/DDBJ databases">
        <title>Complete genome sequence of hyperthermophilic archaeon Pyrodictium delaneyi Su06.</title>
        <authorList>
            <person name="Jung J.-H."/>
            <person name="Lin J."/>
            <person name="Holden J.F."/>
            <person name="Park C.-S."/>
        </authorList>
    </citation>
    <scope>NUCLEOTIDE SEQUENCE [LARGE SCALE GENOMIC DNA]</scope>
    <source>
        <strain evidence="2 3">Su06</strain>
    </source>
</reference>